<dbReference type="InterPro" id="IPR011330">
    <property type="entry name" value="Glyco_hydro/deAcase_b/a-brl"/>
</dbReference>
<dbReference type="InterPro" id="IPR050248">
    <property type="entry name" value="Polysacc_deacetylase_ArnD"/>
</dbReference>
<evidence type="ECO:0000313" key="8">
    <source>
        <dbReference type="Proteomes" id="UP000011761"/>
    </source>
</evidence>
<comment type="catalytic activity">
    <reaction evidence="5">
        <text>[(1-&gt;4)-N-acetyl-beta-D-glucosaminyl](n) + n H2O = chitosan + n acetate</text>
        <dbReference type="Rhea" id="RHEA:10464"/>
        <dbReference type="Rhea" id="RHEA-COMP:9593"/>
        <dbReference type="Rhea" id="RHEA-COMP:9597"/>
        <dbReference type="ChEBI" id="CHEBI:15377"/>
        <dbReference type="ChEBI" id="CHEBI:17029"/>
        <dbReference type="ChEBI" id="CHEBI:30089"/>
        <dbReference type="ChEBI" id="CHEBI:57704"/>
        <dbReference type="EC" id="3.5.1.41"/>
    </reaction>
    <physiologicalReaction direction="left-to-right" evidence="5">
        <dbReference type="Rhea" id="RHEA:10465"/>
    </physiologicalReaction>
</comment>
<accession>M2LEU5</accession>
<name>M2LEU5_BAUPA</name>
<dbReference type="KEGG" id="bcom:BAUCODRAFT_78390"/>
<comment type="cofactor">
    <cofactor evidence="1">
        <name>Co(2+)</name>
        <dbReference type="ChEBI" id="CHEBI:48828"/>
    </cofactor>
</comment>
<evidence type="ECO:0000259" key="6">
    <source>
        <dbReference type="PROSITE" id="PS51677"/>
    </source>
</evidence>
<organism evidence="7 8">
    <name type="scientific">Baudoinia panamericana (strain UAMH 10762)</name>
    <name type="common">Angels' share fungus</name>
    <name type="synonym">Baudoinia compniacensis (strain UAMH 10762)</name>
    <dbReference type="NCBI Taxonomy" id="717646"/>
    <lineage>
        <taxon>Eukaryota</taxon>
        <taxon>Fungi</taxon>
        <taxon>Dikarya</taxon>
        <taxon>Ascomycota</taxon>
        <taxon>Pezizomycotina</taxon>
        <taxon>Dothideomycetes</taxon>
        <taxon>Dothideomycetidae</taxon>
        <taxon>Mycosphaerellales</taxon>
        <taxon>Teratosphaeriaceae</taxon>
        <taxon>Baudoinia</taxon>
    </lineage>
</organism>
<dbReference type="InterPro" id="IPR002509">
    <property type="entry name" value="NODB_dom"/>
</dbReference>
<protein>
    <recommendedName>
        <fullName evidence="4">chitin deacetylase</fullName>
        <ecNumber evidence="4">3.5.1.41</ecNumber>
    </recommendedName>
</protein>
<reference evidence="7 8" key="1">
    <citation type="journal article" date="2012" name="PLoS Pathog.">
        <title>Diverse lifestyles and strategies of plant pathogenesis encoded in the genomes of eighteen Dothideomycetes fungi.</title>
        <authorList>
            <person name="Ohm R.A."/>
            <person name="Feau N."/>
            <person name="Henrissat B."/>
            <person name="Schoch C.L."/>
            <person name="Horwitz B.A."/>
            <person name="Barry K.W."/>
            <person name="Condon B.J."/>
            <person name="Copeland A.C."/>
            <person name="Dhillon B."/>
            <person name="Glaser F."/>
            <person name="Hesse C.N."/>
            <person name="Kosti I."/>
            <person name="LaButti K."/>
            <person name="Lindquist E.A."/>
            <person name="Lucas S."/>
            <person name="Salamov A.A."/>
            <person name="Bradshaw R.E."/>
            <person name="Ciuffetti L."/>
            <person name="Hamelin R.C."/>
            <person name="Kema G.H.J."/>
            <person name="Lawrence C."/>
            <person name="Scott J.A."/>
            <person name="Spatafora J.W."/>
            <person name="Turgeon B.G."/>
            <person name="de Wit P.J.G.M."/>
            <person name="Zhong S."/>
            <person name="Goodwin S.B."/>
            <person name="Grigoriev I.V."/>
        </authorList>
    </citation>
    <scope>NUCLEOTIDE SEQUENCE [LARGE SCALE GENOMIC DNA]</scope>
    <source>
        <strain evidence="7 8">UAMH 10762</strain>
    </source>
</reference>
<evidence type="ECO:0000256" key="3">
    <source>
        <dbReference type="ARBA" id="ARBA00023285"/>
    </source>
</evidence>
<dbReference type="AlphaFoldDB" id="M2LEU5"/>
<dbReference type="CDD" id="cd10958">
    <property type="entry name" value="CE4_NodB_like_2"/>
    <property type="match status" value="1"/>
</dbReference>
<dbReference type="RefSeq" id="XP_007680513.1">
    <property type="nucleotide sequence ID" value="XM_007682323.1"/>
</dbReference>
<keyword evidence="8" id="KW-1185">Reference proteome</keyword>
<dbReference type="SUPFAM" id="SSF88713">
    <property type="entry name" value="Glycoside hydrolase/deacetylase"/>
    <property type="match status" value="1"/>
</dbReference>
<keyword evidence="3" id="KW-0170">Cobalt</keyword>
<proteinExistence type="predicted"/>
<dbReference type="EMBL" id="KB445562">
    <property type="protein sequence ID" value="EMC92517.1"/>
    <property type="molecule type" value="Genomic_DNA"/>
</dbReference>
<evidence type="ECO:0000256" key="5">
    <source>
        <dbReference type="ARBA" id="ARBA00048494"/>
    </source>
</evidence>
<dbReference type="Gene3D" id="3.20.20.370">
    <property type="entry name" value="Glycoside hydrolase/deacetylase"/>
    <property type="match status" value="1"/>
</dbReference>
<dbReference type="STRING" id="717646.M2LEU5"/>
<keyword evidence="2" id="KW-0146">Chitin degradation</keyword>
<evidence type="ECO:0000256" key="2">
    <source>
        <dbReference type="ARBA" id="ARBA00023024"/>
    </source>
</evidence>
<dbReference type="EC" id="3.5.1.41" evidence="4"/>
<dbReference type="GO" id="GO:0009272">
    <property type="term" value="P:fungal-type cell wall biogenesis"/>
    <property type="evidence" value="ECO:0007669"/>
    <property type="project" value="UniProtKB-ARBA"/>
</dbReference>
<dbReference type="GO" id="GO:0005975">
    <property type="term" value="P:carbohydrate metabolic process"/>
    <property type="evidence" value="ECO:0007669"/>
    <property type="project" value="InterPro"/>
</dbReference>
<dbReference type="GO" id="GO:0004099">
    <property type="term" value="F:chitin deacetylase activity"/>
    <property type="evidence" value="ECO:0007669"/>
    <property type="project" value="UniProtKB-EC"/>
</dbReference>
<dbReference type="PANTHER" id="PTHR10587:SF137">
    <property type="entry name" value="4-DEOXY-4-FORMAMIDO-L-ARABINOSE-PHOSPHOUNDECAPRENOL DEFORMYLASE ARND-RELATED"/>
    <property type="match status" value="1"/>
</dbReference>
<keyword evidence="2" id="KW-0624">Polysaccharide degradation</keyword>
<dbReference type="Pfam" id="PF01522">
    <property type="entry name" value="Polysacc_deac_1"/>
    <property type="match status" value="1"/>
</dbReference>
<dbReference type="OrthoDB" id="407355at2759"/>
<dbReference type="PANTHER" id="PTHR10587">
    <property type="entry name" value="GLYCOSYL TRANSFERASE-RELATED"/>
    <property type="match status" value="1"/>
</dbReference>
<evidence type="ECO:0000313" key="7">
    <source>
        <dbReference type="EMBL" id="EMC92517.1"/>
    </source>
</evidence>
<sequence>MAVQTVALIIALLVILPAYVIYKPPKLVINYFQNRFPSVLFHIETSKKLVALTIDDAPTQYTKQLLEVLQANGAHATFFIIGGQVTGREDIVDEIVRQGHELGNHAMHDEPSINVSSGTLGEEIQHVDGLISQAYKTTGMAREGRYFRPGSGIFSQRVLNVAAKLGYKTILGSIYPHDPFIKYWRVNAWHILSMLRPGAVIICHDRRSWTLPMLQKVLPEIRRRGYEIVTVSRLLEENGT</sequence>
<evidence type="ECO:0000256" key="4">
    <source>
        <dbReference type="ARBA" id="ARBA00024056"/>
    </source>
</evidence>
<dbReference type="GeneID" id="19117169"/>
<keyword evidence="2" id="KW-0119">Carbohydrate metabolism</keyword>
<dbReference type="PROSITE" id="PS51677">
    <property type="entry name" value="NODB"/>
    <property type="match status" value="1"/>
</dbReference>
<evidence type="ECO:0000256" key="1">
    <source>
        <dbReference type="ARBA" id="ARBA00001941"/>
    </source>
</evidence>
<dbReference type="HOGENOM" id="CLU_021264_3_0_1"/>
<dbReference type="Proteomes" id="UP000011761">
    <property type="component" value="Unassembled WGS sequence"/>
</dbReference>
<dbReference type="eggNOG" id="ENOG502RFZJ">
    <property type="taxonomic scope" value="Eukaryota"/>
</dbReference>
<dbReference type="GO" id="GO:0006032">
    <property type="term" value="P:chitin catabolic process"/>
    <property type="evidence" value="ECO:0007669"/>
    <property type="project" value="UniProtKB-KW"/>
</dbReference>
<dbReference type="OMA" id="PNNYFRP"/>
<gene>
    <name evidence="7" type="ORF">BAUCODRAFT_78390</name>
</gene>
<feature type="domain" description="NodB homology" evidence="6">
    <location>
        <begin position="48"/>
        <end position="240"/>
    </location>
</feature>